<dbReference type="Gene3D" id="3.10.310.30">
    <property type="match status" value="1"/>
</dbReference>
<evidence type="ECO:0000313" key="1">
    <source>
        <dbReference type="EnsemblPlants" id="Kaladp0047s0091.1.v1.1"/>
    </source>
</evidence>
<proteinExistence type="predicted"/>
<dbReference type="AlphaFoldDB" id="A0A7N0TVQ4"/>
<name>A0A7N0TVQ4_KALFE</name>
<dbReference type="EnsemblPlants" id="Kaladp0047s0091.1.v1.1">
    <property type="protein sequence ID" value="Kaladp0047s0091.1.v1.1"/>
    <property type="gene ID" value="Kaladp0047s0091.v1.1"/>
</dbReference>
<dbReference type="OMA" id="AFDHRKS"/>
<evidence type="ECO:0008006" key="3">
    <source>
        <dbReference type="Google" id="ProtNLM"/>
    </source>
</evidence>
<organism evidence="1 2">
    <name type="scientific">Kalanchoe fedtschenkoi</name>
    <name type="common">Lavender scallops</name>
    <name type="synonym">South American air plant</name>
    <dbReference type="NCBI Taxonomy" id="63787"/>
    <lineage>
        <taxon>Eukaryota</taxon>
        <taxon>Viridiplantae</taxon>
        <taxon>Streptophyta</taxon>
        <taxon>Embryophyta</taxon>
        <taxon>Tracheophyta</taxon>
        <taxon>Spermatophyta</taxon>
        <taxon>Magnoliopsida</taxon>
        <taxon>eudicotyledons</taxon>
        <taxon>Gunneridae</taxon>
        <taxon>Pentapetalae</taxon>
        <taxon>Saxifragales</taxon>
        <taxon>Crassulaceae</taxon>
        <taxon>Kalanchoe</taxon>
    </lineage>
</organism>
<dbReference type="Gramene" id="Kaladp0047s0091.1.v1.1">
    <property type="protein sequence ID" value="Kaladp0047s0091.1.v1.1"/>
    <property type="gene ID" value="Kaladp0047s0091.v1.1"/>
</dbReference>
<keyword evidence="2" id="KW-1185">Reference proteome</keyword>
<protein>
    <recommendedName>
        <fullName evidence="3">DHHA1 domain-containing protein</fullName>
    </recommendedName>
</protein>
<dbReference type="PANTHER" id="PTHR46922:SF3">
    <property type="entry name" value="HEAT SHOCK PROTEIN"/>
    <property type="match status" value="1"/>
</dbReference>
<dbReference type="Proteomes" id="UP000594263">
    <property type="component" value="Unplaced"/>
</dbReference>
<sequence>MASATILRRRRLLSGSNPAWTLARGFRSDAALEALQKAREDEVPNLVLYNYPSFSGAFSALFAHLFHTRLNLPCLILPFSSVDPFRVEDIPVEKMEKCYLLDFIGPDGFAAELSRRSTSQIICFDHRKSVLSRIQSPEDFPTNLEFHVDVGKSSSSATYEYFAKKLSDKSPSDGECVSLLSLEDRERVEPVLRYIENCDFRRWSLPDIKAFDLGIKGWRSRLNCIINPYLFDQLPQINHVQLISKGNSQITSTKKAAKEFLHKVFRVRLGGGLYGDCLGVRADGHSNLSDEIGKMLSMKSAAAGLRPIGAVIYLQGQNLKMCLRSTDARIDTSEVAKAYGGGGKPSSSSFMIRMDEYNKWRRDSHI</sequence>
<evidence type="ECO:0000313" key="2">
    <source>
        <dbReference type="Proteomes" id="UP000594263"/>
    </source>
</evidence>
<reference evidence="1" key="1">
    <citation type="submission" date="2021-01" db="UniProtKB">
        <authorList>
            <consortium name="EnsemblPlants"/>
        </authorList>
    </citation>
    <scope>IDENTIFICATION</scope>
</reference>
<dbReference type="PANTHER" id="PTHR46922">
    <property type="entry name" value="DHHA1 DOMAIN PROTEIN"/>
    <property type="match status" value="1"/>
</dbReference>
<accession>A0A7N0TVQ4</accession>